<evidence type="ECO:0000256" key="3">
    <source>
        <dbReference type="ARBA" id="ARBA00022729"/>
    </source>
</evidence>
<feature type="domain" description="SsuA/THI5-like" evidence="5">
    <location>
        <begin position="38"/>
        <end position="238"/>
    </location>
</feature>
<keyword evidence="3" id="KW-0732">Signal</keyword>
<evidence type="ECO:0000256" key="2">
    <source>
        <dbReference type="ARBA" id="ARBA00010742"/>
    </source>
</evidence>
<dbReference type="AlphaFoldDB" id="A0A4D7BH58"/>
<evidence type="ECO:0000259" key="5">
    <source>
        <dbReference type="Pfam" id="PF09084"/>
    </source>
</evidence>
<dbReference type="SUPFAM" id="SSF53850">
    <property type="entry name" value="Periplasmic binding protein-like II"/>
    <property type="match status" value="1"/>
</dbReference>
<evidence type="ECO:0000256" key="1">
    <source>
        <dbReference type="ARBA" id="ARBA00004418"/>
    </source>
</evidence>
<dbReference type="PANTHER" id="PTHR30024">
    <property type="entry name" value="ALIPHATIC SULFONATES-BINDING PROTEIN-RELATED"/>
    <property type="match status" value="1"/>
</dbReference>
<feature type="region of interest" description="Disordered" evidence="4">
    <location>
        <begin position="1"/>
        <end position="21"/>
    </location>
</feature>
<dbReference type="Pfam" id="PF09084">
    <property type="entry name" value="NMT1"/>
    <property type="match status" value="1"/>
</dbReference>
<proteinExistence type="inferred from homology"/>
<keyword evidence="7" id="KW-1185">Reference proteome</keyword>
<organism evidence="6 7">
    <name type="scientific">Phreatobacter stygius</name>
    <dbReference type="NCBI Taxonomy" id="1940610"/>
    <lineage>
        <taxon>Bacteria</taxon>
        <taxon>Pseudomonadati</taxon>
        <taxon>Pseudomonadota</taxon>
        <taxon>Alphaproteobacteria</taxon>
        <taxon>Hyphomicrobiales</taxon>
        <taxon>Phreatobacteraceae</taxon>
        <taxon>Phreatobacter</taxon>
    </lineage>
</organism>
<dbReference type="GO" id="GO:0042918">
    <property type="term" value="P:alkanesulfonate transmembrane transport"/>
    <property type="evidence" value="ECO:0007669"/>
    <property type="project" value="TreeGrafter"/>
</dbReference>
<dbReference type="RefSeq" id="WP_136962573.1">
    <property type="nucleotide sequence ID" value="NZ_CP039690.1"/>
</dbReference>
<dbReference type="Gene3D" id="3.40.190.10">
    <property type="entry name" value="Periplasmic binding protein-like II"/>
    <property type="match status" value="2"/>
</dbReference>
<comment type="similarity">
    <text evidence="2">Belongs to the bacterial solute-binding protein SsuA/TauA family.</text>
</comment>
<feature type="compositionally biased region" description="Polar residues" evidence="4">
    <location>
        <begin position="1"/>
        <end position="14"/>
    </location>
</feature>
<gene>
    <name evidence="6" type="ORF">E8M01_24605</name>
</gene>
<dbReference type="KEGG" id="pstg:E8M01_24605"/>
<name>A0A4D7BH58_9HYPH</name>
<dbReference type="GO" id="GO:0042597">
    <property type="term" value="C:periplasmic space"/>
    <property type="evidence" value="ECO:0007669"/>
    <property type="project" value="UniProtKB-SubCell"/>
</dbReference>
<dbReference type="PANTHER" id="PTHR30024:SF47">
    <property type="entry name" value="TAURINE-BINDING PERIPLASMIC PROTEIN"/>
    <property type="match status" value="1"/>
</dbReference>
<dbReference type="OrthoDB" id="9815602at2"/>
<evidence type="ECO:0000256" key="4">
    <source>
        <dbReference type="SAM" id="MobiDB-lite"/>
    </source>
</evidence>
<dbReference type="Proteomes" id="UP000298781">
    <property type="component" value="Chromosome"/>
</dbReference>
<sequence>MNDSTKTGGSQATPAGQGAGRTPARLRVMSFAGAGNLPLLAAETQGFFAAEGLAVEIAWTPDSPGLRRALAAGEIDVAHAAVDNAIAMVETDGVDVVVVAGLDDGMNELVVQPDVSDIADLMGRTVIVDAPNTAFALQLRKILALTGLTAGVHYHLRSVGATDRRVAAMIEDKSFAATLLSPSYADIAARGGLKRLGPVSRWIGPYQGIGVFALRRFAAAERPKLVAYLRGLLAGLAWTFDPANRDTAIALLVARVKMDPAAAAAGYDQAVHPVTGLFRDARVNAEGMATVLALRAELEGGWNGVPPPASRYVDDSFLVAARAGLRL</sequence>
<evidence type="ECO:0000313" key="7">
    <source>
        <dbReference type="Proteomes" id="UP000298781"/>
    </source>
</evidence>
<evidence type="ECO:0000313" key="6">
    <source>
        <dbReference type="EMBL" id="QCI67137.1"/>
    </source>
</evidence>
<dbReference type="InterPro" id="IPR015168">
    <property type="entry name" value="SsuA/THI5"/>
</dbReference>
<dbReference type="EMBL" id="CP039690">
    <property type="protein sequence ID" value="QCI67137.1"/>
    <property type="molecule type" value="Genomic_DNA"/>
</dbReference>
<comment type="subcellular location">
    <subcellularLocation>
        <location evidence="1">Periplasm</location>
    </subcellularLocation>
</comment>
<protein>
    <submittedName>
        <fullName evidence="6">ABC transporter substrate-binding protein</fullName>
    </submittedName>
</protein>
<accession>A0A4D7BH58</accession>
<reference evidence="6 7" key="1">
    <citation type="submission" date="2019-04" db="EMBL/GenBank/DDBJ databases">
        <title>Phreatobacter aquaticus sp. nov.</title>
        <authorList>
            <person name="Choi A."/>
        </authorList>
    </citation>
    <scope>NUCLEOTIDE SEQUENCE [LARGE SCALE GENOMIC DNA]</scope>
    <source>
        <strain evidence="6 7">KCTC 52518</strain>
    </source>
</reference>